<feature type="transmembrane region" description="Helical" evidence="5">
    <location>
        <begin position="251"/>
        <end position="273"/>
    </location>
</feature>
<evidence type="ECO:0000256" key="2">
    <source>
        <dbReference type="ARBA" id="ARBA00022692"/>
    </source>
</evidence>
<feature type="transmembrane region" description="Helical" evidence="5">
    <location>
        <begin position="84"/>
        <end position="104"/>
    </location>
</feature>
<dbReference type="InterPro" id="IPR020846">
    <property type="entry name" value="MFS_dom"/>
</dbReference>
<dbReference type="GO" id="GO:0005886">
    <property type="term" value="C:plasma membrane"/>
    <property type="evidence" value="ECO:0007669"/>
    <property type="project" value="UniProtKB-SubCell"/>
</dbReference>
<evidence type="ECO:0000259" key="6">
    <source>
        <dbReference type="PROSITE" id="PS50850"/>
    </source>
</evidence>
<gene>
    <name evidence="7" type="ORF">GNZ18_36805</name>
</gene>
<dbReference type="PANTHER" id="PTHR23527">
    <property type="entry name" value="BLL3282 PROTEIN"/>
    <property type="match status" value="1"/>
</dbReference>
<evidence type="ECO:0000256" key="4">
    <source>
        <dbReference type="ARBA" id="ARBA00023136"/>
    </source>
</evidence>
<dbReference type="InterPro" id="IPR011701">
    <property type="entry name" value="MFS"/>
</dbReference>
<dbReference type="GO" id="GO:0022857">
    <property type="term" value="F:transmembrane transporter activity"/>
    <property type="evidence" value="ECO:0007669"/>
    <property type="project" value="InterPro"/>
</dbReference>
<dbReference type="CDD" id="cd17475">
    <property type="entry name" value="MFS_MT3072_like"/>
    <property type="match status" value="1"/>
</dbReference>
<feature type="transmembrane region" description="Helical" evidence="5">
    <location>
        <begin position="198"/>
        <end position="220"/>
    </location>
</feature>
<accession>A0A7K1LCX9</accession>
<dbReference type="SUPFAM" id="SSF103473">
    <property type="entry name" value="MFS general substrate transporter"/>
    <property type="match status" value="1"/>
</dbReference>
<sequence length="433" mass="44426">MVQGARRRPRGPVRLARRFAALPRSRLHRPPRPGAVLASVRYRWVVLGIATFAQAASSFFVQGIGAMGITLQRDLDLSTAQLGLLLSAAQFAPLIGLVVAGELLDRYNERWVVGAGACVVAAGLGAGSLAPGYAALLGVLLVVGAGYSTAQPGGSKAVASWFDASQRGLAMGLRQAGLPLGGALAAAVLPLVADVHGWRTALVVGGCVALAGAAVFMGFYRAPPLPEAPRGEKVTLAARVRMLREPSMVKIMLSGTSLISVQSGILVLTVLYLHDVTELGAGAAALVLVVAQGAGVAGRICMAAWSDRVGSGRYASVMICMVAVVAGMAALATPLGRAAPTACLLFVWLGFFGYGWYGPWVAYVAESAPPGKTGFALGLAMSVNQIAIILAPPLLGLLRDATGGFTPVWGVLAAMTGVALAVTARAQRRPCAV</sequence>
<keyword evidence="4 5" id="KW-0472">Membrane</keyword>
<dbReference type="PANTHER" id="PTHR23527:SF1">
    <property type="entry name" value="BLL3282 PROTEIN"/>
    <property type="match status" value="1"/>
</dbReference>
<dbReference type="EMBL" id="WOFH01000018">
    <property type="protein sequence ID" value="MUN42106.1"/>
    <property type="molecule type" value="Genomic_DNA"/>
</dbReference>
<protein>
    <submittedName>
        <fullName evidence="7">MFS transporter</fullName>
    </submittedName>
</protein>
<organism evidence="7 8">
    <name type="scientific">Actinomadura litoris</name>
    <dbReference type="NCBI Taxonomy" id="2678616"/>
    <lineage>
        <taxon>Bacteria</taxon>
        <taxon>Bacillati</taxon>
        <taxon>Actinomycetota</taxon>
        <taxon>Actinomycetes</taxon>
        <taxon>Streptosporangiales</taxon>
        <taxon>Thermomonosporaceae</taxon>
        <taxon>Actinomadura</taxon>
    </lineage>
</organism>
<dbReference type="Gene3D" id="1.20.1250.20">
    <property type="entry name" value="MFS general substrate transporter like domains"/>
    <property type="match status" value="2"/>
</dbReference>
<reference evidence="7 8" key="1">
    <citation type="submission" date="2019-11" db="EMBL/GenBank/DDBJ databases">
        <authorList>
            <person name="Cao P."/>
        </authorList>
    </citation>
    <scope>NUCLEOTIDE SEQUENCE [LARGE SCALE GENOMIC DNA]</scope>
    <source>
        <strain evidence="7 8">NEAU-AAG5</strain>
    </source>
</reference>
<comment type="caution">
    <text evidence="7">The sequence shown here is derived from an EMBL/GenBank/DDBJ whole genome shotgun (WGS) entry which is preliminary data.</text>
</comment>
<feature type="transmembrane region" description="Helical" evidence="5">
    <location>
        <begin position="375"/>
        <end position="395"/>
    </location>
</feature>
<keyword evidence="2 5" id="KW-0812">Transmembrane</keyword>
<dbReference type="AlphaFoldDB" id="A0A7K1LCX9"/>
<dbReference type="PROSITE" id="PS50850">
    <property type="entry name" value="MFS"/>
    <property type="match status" value="1"/>
</dbReference>
<dbReference type="Proteomes" id="UP000432015">
    <property type="component" value="Unassembled WGS sequence"/>
</dbReference>
<dbReference type="InterPro" id="IPR036259">
    <property type="entry name" value="MFS_trans_sf"/>
</dbReference>
<feature type="transmembrane region" description="Helical" evidence="5">
    <location>
        <begin position="111"/>
        <end position="127"/>
    </location>
</feature>
<feature type="domain" description="Major facilitator superfamily (MFS) profile" evidence="6">
    <location>
        <begin position="43"/>
        <end position="431"/>
    </location>
</feature>
<evidence type="ECO:0000256" key="1">
    <source>
        <dbReference type="ARBA" id="ARBA00004651"/>
    </source>
</evidence>
<dbReference type="InterPro" id="IPR052952">
    <property type="entry name" value="MFS-Transporter"/>
</dbReference>
<name>A0A7K1LCX9_9ACTN</name>
<keyword evidence="8" id="KW-1185">Reference proteome</keyword>
<evidence type="ECO:0000256" key="3">
    <source>
        <dbReference type="ARBA" id="ARBA00022989"/>
    </source>
</evidence>
<comment type="subcellular location">
    <subcellularLocation>
        <location evidence="1">Cell membrane</location>
        <topology evidence="1">Multi-pass membrane protein</topology>
    </subcellularLocation>
</comment>
<evidence type="ECO:0000313" key="7">
    <source>
        <dbReference type="EMBL" id="MUN42106.1"/>
    </source>
</evidence>
<feature type="transmembrane region" description="Helical" evidence="5">
    <location>
        <begin position="279"/>
        <end position="302"/>
    </location>
</feature>
<feature type="transmembrane region" description="Helical" evidence="5">
    <location>
        <begin position="314"/>
        <end position="332"/>
    </location>
</feature>
<feature type="transmembrane region" description="Helical" evidence="5">
    <location>
        <begin position="42"/>
        <end position="64"/>
    </location>
</feature>
<feature type="transmembrane region" description="Helical" evidence="5">
    <location>
        <begin position="338"/>
        <end position="363"/>
    </location>
</feature>
<keyword evidence="3 5" id="KW-1133">Transmembrane helix</keyword>
<evidence type="ECO:0000256" key="5">
    <source>
        <dbReference type="SAM" id="Phobius"/>
    </source>
</evidence>
<proteinExistence type="predicted"/>
<feature type="transmembrane region" description="Helical" evidence="5">
    <location>
        <begin position="407"/>
        <end position="426"/>
    </location>
</feature>
<dbReference type="Pfam" id="PF07690">
    <property type="entry name" value="MFS_1"/>
    <property type="match status" value="1"/>
</dbReference>
<evidence type="ECO:0000313" key="8">
    <source>
        <dbReference type="Proteomes" id="UP000432015"/>
    </source>
</evidence>